<evidence type="ECO:0000313" key="13">
    <source>
        <dbReference type="Proteomes" id="UP000825935"/>
    </source>
</evidence>
<evidence type="ECO:0000256" key="5">
    <source>
        <dbReference type="ARBA" id="ARBA00022692"/>
    </source>
</evidence>
<evidence type="ECO:0000256" key="4">
    <source>
        <dbReference type="ARBA" id="ARBA00022554"/>
    </source>
</evidence>
<organism evidence="12 13">
    <name type="scientific">Ceratopteris richardii</name>
    <name type="common">Triangle waterfern</name>
    <dbReference type="NCBI Taxonomy" id="49495"/>
    <lineage>
        <taxon>Eukaryota</taxon>
        <taxon>Viridiplantae</taxon>
        <taxon>Streptophyta</taxon>
        <taxon>Embryophyta</taxon>
        <taxon>Tracheophyta</taxon>
        <taxon>Polypodiopsida</taxon>
        <taxon>Polypodiidae</taxon>
        <taxon>Polypodiales</taxon>
        <taxon>Pteridineae</taxon>
        <taxon>Pteridaceae</taxon>
        <taxon>Parkerioideae</taxon>
        <taxon>Ceratopteris</taxon>
    </lineage>
</organism>
<keyword evidence="5 10" id="KW-0812">Transmembrane</keyword>
<dbReference type="GO" id="GO:0033179">
    <property type="term" value="C:proton-transporting V-type ATPase, V0 domain"/>
    <property type="evidence" value="ECO:0007669"/>
    <property type="project" value="InterPro"/>
</dbReference>
<comment type="similarity">
    <text evidence="2 10">Belongs to the V-ATPase proteolipid subunit family.</text>
</comment>
<keyword evidence="4 10" id="KW-0926">Vacuole</keyword>
<dbReference type="EMBL" id="CM035410">
    <property type="protein sequence ID" value="KAH7438036.1"/>
    <property type="molecule type" value="Genomic_DNA"/>
</dbReference>
<keyword evidence="13" id="KW-1185">Reference proteome</keyword>
<evidence type="ECO:0000256" key="9">
    <source>
        <dbReference type="ARBA" id="ARBA00023136"/>
    </source>
</evidence>
<dbReference type="Proteomes" id="UP000825935">
    <property type="component" value="Chromosome 5"/>
</dbReference>
<comment type="subunit">
    <text evidence="10">V-ATPase is a heteromultimeric enzyme composed of a peripheral catalytic V1 complex attached to an integral membrane V0 proton pore complex.</text>
</comment>
<evidence type="ECO:0000256" key="7">
    <source>
        <dbReference type="ARBA" id="ARBA00022989"/>
    </source>
</evidence>
<feature type="domain" description="V-ATPase proteolipid subunit C-like" evidence="11">
    <location>
        <begin position="68"/>
        <end position="102"/>
    </location>
</feature>
<reference evidence="12" key="1">
    <citation type="submission" date="2021-08" db="EMBL/GenBank/DDBJ databases">
        <title>WGS assembly of Ceratopteris richardii.</title>
        <authorList>
            <person name="Marchant D.B."/>
            <person name="Chen G."/>
            <person name="Jenkins J."/>
            <person name="Shu S."/>
            <person name="Leebens-Mack J."/>
            <person name="Grimwood J."/>
            <person name="Schmutz J."/>
            <person name="Soltis P."/>
            <person name="Soltis D."/>
            <person name="Chen Z.-H."/>
        </authorList>
    </citation>
    <scope>NUCLEOTIDE SEQUENCE</scope>
    <source>
        <strain evidence="12">Whitten #5841</strain>
        <tissue evidence="12">Leaf</tissue>
    </source>
</reference>
<comment type="function">
    <text evidence="10">Proton-conducting pore forming subunit of the membrane integral V0 complex of vacuolar ATPase. V-ATPase is responsible for acidifying a variety of intracellular compartments in eukaryotic cells.</text>
</comment>
<evidence type="ECO:0000313" key="12">
    <source>
        <dbReference type="EMBL" id="KAH7438036.1"/>
    </source>
</evidence>
<keyword evidence="8 10" id="KW-0406">Ion transport</keyword>
<keyword evidence="7 10" id="KW-1133">Transmembrane helix</keyword>
<evidence type="ECO:0000259" key="11">
    <source>
        <dbReference type="Pfam" id="PF00137"/>
    </source>
</evidence>
<proteinExistence type="inferred from homology"/>
<dbReference type="Pfam" id="PF00137">
    <property type="entry name" value="ATP-synt_C"/>
    <property type="match status" value="1"/>
</dbReference>
<evidence type="ECO:0000256" key="2">
    <source>
        <dbReference type="ARBA" id="ARBA00007296"/>
    </source>
</evidence>
<dbReference type="PRINTS" id="PR00122">
    <property type="entry name" value="VACATPASE"/>
</dbReference>
<dbReference type="SUPFAM" id="SSF81333">
    <property type="entry name" value="F1F0 ATP synthase subunit C"/>
    <property type="match status" value="1"/>
</dbReference>
<protein>
    <recommendedName>
        <fullName evidence="10">V-type proton ATPase proteolipid subunit</fullName>
    </recommendedName>
</protein>
<dbReference type="PANTHER" id="PTHR10263">
    <property type="entry name" value="V-TYPE PROTON ATPASE PROTEOLIPID SUBUNIT"/>
    <property type="match status" value="1"/>
</dbReference>
<comment type="subcellular location">
    <subcellularLocation>
        <location evidence="1 10">Vacuole membrane</location>
        <topology evidence="1 10">Multi-pass membrane protein</topology>
    </subcellularLocation>
</comment>
<keyword evidence="3 10" id="KW-0813">Transport</keyword>
<dbReference type="AlphaFoldDB" id="A0A8T2UVW3"/>
<evidence type="ECO:0000256" key="1">
    <source>
        <dbReference type="ARBA" id="ARBA00004128"/>
    </source>
</evidence>
<feature type="transmembrane region" description="Helical" evidence="10">
    <location>
        <begin position="78"/>
        <end position="102"/>
    </location>
</feature>
<keyword evidence="9 10" id="KW-0472">Membrane</keyword>
<evidence type="ECO:0000256" key="3">
    <source>
        <dbReference type="ARBA" id="ARBA00022448"/>
    </source>
</evidence>
<comment type="caution">
    <text evidence="12">The sequence shown here is derived from an EMBL/GenBank/DDBJ whole genome shotgun (WGS) entry which is preliminary data.</text>
</comment>
<dbReference type="InterPro" id="IPR002379">
    <property type="entry name" value="ATPase_proteolipid_c-like_dom"/>
</dbReference>
<dbReference type="GO" id="GO:0046961">
    <property type="term" value="F:proton-transporting ATPase activity, rotational mechanism"/>
    <property type="evidence" value="ECO:0007669"/>
    <property type="project" value="InterPro"/>
</dbReference>
<evidence type="ECO:0000256" key="8">
    <source>
        <dbReference type="ARBA" id="ARBA00023065"/>
    </source>
</evidence>
<dbReference type="InterPro" id="IPR000245">
    <property type="entry name" value="ATPase_proteolipid_csu"/>
</dbReference>
<gene>
    <name evidence="12" type="ORF">KP509_05G102200</name>
</gene>
<feature type="transmembrane region" description="Helical" evidence="10">
    <location>
        <begin position="12"/>
        <end position="35"/>
    </location>
</feature>
<evidence type="ECO:0000256" key="6">
    <source>
        <dbReference type="ARBA" id="ARBA00022781"/>
    </source>
</evidence>
<dbReference type="GO" id="GO:0005774">
    <property type="term" value="C:vacuolar membrane"/>
    <property type="evidence" value="ECO:0007669"/>
    <property type="project" value="UniProtKB-SubCell"/>
</dbReference>
<dbReference type="OrthoDB" id="510079at2759"/>
<dbReference type="InterPro" id="IPR035921">
    <property type="entry name" value="F/V-ATP_Csub_sf"/>
</dbReference>
<evidence type="ECO:0000256" key="10">
    <source>
        <dbReference type="RuleBase" id="RU363060"/>
    </source>
</evidence>
<dbReference type="NCBIfam" id="TIGR01100">
    <property type="entry name" value="V_ATP_synt_C"/>
    <property type="match status" value="1"/>
</dbReference>
<dbReference type="Gene3D" id="1.20.120.610">
    <property type="entry name" value="lithium bound rotor ring of v- atpase"/>
    <property type="match status" value="2"/>
</dbReference>
<dbReference type="InterPro" id="IPR011555">
    <property type="entry name" value="ATPase_proteolipid_su_C_euk"/>
</dbReference>
<comment type="caution">
    <text evidence="10">Lacks conserved residue(s) required for the propagation of feature annotation.</text>
</comment>
<sequence>MSTTEFNGDTTASFFGFLGTAAALVFFCMGVAYGTAKSDVCMAFIGAMRPELMMKSLKPVVMAGVLGVRANAEQPKFFVGVILIFIFAEALALYGFIVGIILSSRAGQSRE</sequence>
<accession>A0A8T2UVW3</accession>
<name>A0A8T2UVW3_CERRI</name>
<keyword evidence="6 10" id="KW-0375">Hydrogen ion transport</keyword>